<keyword evidence="2" id="KW-1185">Reference proteome</keyword>
<name>E6KYT8_9PAST</name>
<dbReference type="EMBL" id="AEPS01000008">
    <property type="protein sequence ID" value="EFU67365.1"/>
    <property type="molecule type" value="Genomic_DNA"/>
</dbReference>
<organism evidence="1 2">
    <name type="scientific">Aggregatibacter segnis ATCC 33393</name>
    <dbReference type="NCBI Taxonomy" id="888057"/>
    <lineage>
        <taxon>Bacteria</taxon>
        <taxon>Pseudomonadati</taxon>
        <taxon>Pseudomonadota</taxon>
        <taxon>Gammaproteobacteria</taxon>
        <taxon>Pasteurellales</taxon>
        <taxon>Pasteurellaceae</taxon>
        <taxon>Aggregatibacter</taxon>
    </lineage>
</organism>
<evidence type="ECO:0000313" key="1">
    <source>
        <dbReference type="EMBL" id="EFU67365.1"/>
    </source>
</evidence>
<protein>
    <submittedName>
        <fullName evidence="1">Uncharacterized protein</fullName>
    </submittedName>
</protein>
<evidence type="ECO:0000313" key="2">
    <source>
        <dbReference type="Proteomes" id="UP000032871"/>
    </source>
</evidence>
<dbReference type="Proteomes" id="UP000032871">
    <property type="component" value="Unassembled WGS sequence"/>
</dbReference>
<proteinExistence type="predicted"/>
<comment type="caution">
    <text evidence="1">The sequence shown here is derived from an EMBL/GenBank/DDBJ whole genome shotgun (WGS) entry which is preliminary data.</text>
</comment>
<reference evidence="1 2" key="1">
    <citation type="submission" date="2010-12" db="EMBL/GenBank/DDBJ databases">
        <authorList>
            <person name="Muzny D."/>
            <person name="Qin X."/>
            <person name="Deng J."/>
            <person name="Jiang H."/>
            <person name="Liu Y."/>
            <person name="Qu J."/>
            <person name="Song X.-Z."/>
            <person name="Zhang L."/>
            <person name="Thornton R."/>
            <person name="Coyle M."/>
            <person name="Francisco L."/>
            <person name="Jackson L."/>
            <person name="Javaid M."/>
            <person name="Korchina V."/>
            <person name="Kovar C."/>
            <person name="Mata R."/>
            <person name="Mathew T."/>
            <person name="Ngo R."/>
            <person name="Nguyen L."/>
            <person name="Nguyen N."/>
            <person name="Okwuonu G."/>
            <person name="Ongeri F."/>
            <person name="Pham C."/>
            <person name="Simmons D."/>
            <person name="Wilczek-Boney K."/>
            <person name="Hale W."/>
            <person name="Jakkamsetti A."/>
            <person name="Pham P."/>
            <person name="Ruth R."/>
            <person name="San Lucas F."/>
            <person name="Warren J."/>
            <person name="Zhang J."/>
            <person name="Zhao Z."/>
            <person name="Zhou C."/>
            <person name="Zhu D."/>
            <person name="Lee S."/>
            <person name="Bess C."/>
            <person name="Blankenburg K."/>
            <person name="Forbes L."/>
            <person name="Fu Q."/>
            <person name="Gubbala S."/>
            <person name="Hirani K."/>
            <person name="Jayaseelan J.C."/>
            <person name="Lara F."/>
            <person name="Munidasa M."/>
            <person name="Palculict T."/>
            <person name="Patil S."/>
            <person name="Pu L.-L."/>
            <person name="Saada N."/>
            <person name="Tang L."/>
            <person name="Weissenberger G."/>
            <person name="Zhu Y."/>
            <person name="Hemphill L."/>
            <person name="Shang Y."/>
            <person name="Youmans B."/>
            <person name="Ayvaz T."/>
            <person name="Ross M."/>
            <person name="Santibanez J."/>
            <person name="Aqrawi P."/>
            <person name="Gross S."/>
            <person name="Joshi V."/>
            <person name="Fowler G."/>
            <person name="Nazareth L."/>
            <person name="Reid J."/>
            <person name="Worley K."/>
            <person name="Petrosino J."/>
            <person name="Highlander S."/>
            <person name="Gibbs R."/>
        </authorList>
    </citation>
    <scope>NUCLEOTIDE SEQUENCE [LARGE SCALE GENOMIC DNA]</scope>
    <source>
        <strain evidence="1 2">ATCC 33393</strain>
    </source>
</reference>
<accession>E6KYT8</accession>
<dbReference type="HOGENOM" id="CLU_3195193_0_0_6"/>
<gene>
    <name evidence="1" type="primary">pntAb</name>
    <name evidence="1" type="ORF">HMPREF9064_1320</name>
</gene>
<dbReference type="AlphaFoldDB" id="E6KYT8"/>
<sequence>MVLFAYLLYGTLPAINRQITTNREILKQPAIQSKPIKNSRVFTAP</sequence>